<comment type="caution">
    <text evidence="9">The sequence shown here is derived from an EMBL/GenBank/DDBJ whole genome shotgun (WGS) entry which is preliminary data.</text>
</comment>
<evidence type="ECO:0000313" key="10">
    <source>
        <dbReference type="Proteomes" id="UP001418222"/>
    </source>
</evidence>
<keyword evidence="6" id="KW-0175">Coiled coil</keyword>
<evidence type="ECO:0000256" key="1">
    <source>
        <dbReference type="ARBA" id="ARBA00004123"/>
    </source>
</evidence>
<keyword evidence="5" id="KW-0539">Nucleus</keyword>
<keyword evidence="10" id="KW-1185">Reference proteome</keyword>
<dbReference type="InterPro" id="IPR036638">
    <property type="entry name" value="HLH_DNA-bd_sf"/>
</dbReference>
<dbReference type="InterPro" id="IPR054502">
    <property type="entry name" value="bHLH-TF_ACT-like_plant"/>
</dbReference>
<comment type="subcellular location">
    <subcellularLocation>
        <location evidence="1">Nucleus</location>
    </subcellularLocation>
</comment>
<feature type="domain" description="BHLH" evidence="8">
    <location>
        <begin position="144"/>
        <end position="193"/>
    </location>
</feature>
<evidence type="ECO:0000256" key="3">
    <source>
        <dbReference type="ARBA" id="ARBA00023015"/>
    </source>
</evidence>
<dbReference type="PANTHER" id="PTHR45959">
    <property type="entry name" value="BHLH TRANSCRIPTION FACTOR"/>
    <property type="match status" value="1"/>
</dbReference>
<keyword evidence="4" id="KW-0804">Transcription</keyword>
<dbReference type="SUPFAM" id="SSF47459">
    <property type="entry name" value="HLH, helix-loop-helix DNA-binding domain"/>
    <property type="match status" value="1"/>
</dbReference>
<keyword evidence="3" id="KW-0805">Transcription regulation</keyword>
<evidence type="ECO:0000256" key="5">
    <source>
        <dbReference type="ARBA" id="ARBA00023242"/>
    </source>
</evidence>
<dbReference type="InterPro" id="IPR011598">
    <property type="entry name" value="bHLH_dom"/>
</dbReference>
<evidence type="ECO:0000256" key="2">
    <source>
        <dbReference type="ARBA" id="ARBA00005510"/>
    </source>
</evidence>
<reference evidence="9 10" key="1">
    <citation type="journal article" date="2022" name="Nat. Plants">
        <title>Genomes of leafy and leafless Platanthera orchids illuminate the evolution of mycoheterotrophy.</title>
        <authorList>
            <person name="Li M.H."/>
            <person name="Liu K.W."/>
            <person name="Li Z."/>
            <person name="Lu H.C."/>
            <person name="Ye Q.L."/>
            <person name="Zhang D."/>
            <person name="Wang J.Y."/>
            <person name="Li Y.F."/>
            <person name="Zhong Z.M."/>
            <person name="Liu X."/>
            <person name="Yu X."/>
            <person name="Liu D.K."/>
            <person name="Tu X.D."/>
            <person name="Liu B."/>
            <person name="Hao Y."/>
            <person name="Liao X.Y."/>
            <person name="Jiang Y.T."/>
            <person name="Sun W.H."/>
            <person name="Chen J."/>
            <person name="Chen Y.Q."/>
            <person name="Ai Y."/>
            <person name="Zhai J.W."/>
            <person name="Wu S.S."/>
            <person name="Zhou Z."/>
            <person name="Hsiao Y.Y."/>
            <person name="Wu W.L."/>
            <person name="Chen Y.Y."/>
            <person name="Lin Y.F."/>
            <person name="Hsu J.L."/>
            <person name="Li C.Y."/>
            <person name="Wang Z.W."/>
            <person name="Zhao X."/>
            <person name="Zhong W.Y."/>
            <person name="Ma X.K."/>
            <person name="Ma L."/>
            <person name="Huang J."/>
            <person name="Chen G.Z."/>
            <person name="Huang M.Z."/>
            <person name="Huang L."/>
            <person name="Peng D.H."/>
            <person name="Luo Y.B."/>
            <person name="Zou S.Q."/>
            <person name="Chen S.P."/>
            <person name="Lan S."/>
            <person name="Tsai W.C."/>
            <person name="Van de Peer Y."/>
            <person name="Liu Z.J."/>
        </authorList>
    </citation>
    <scope>NUCLEOTIDE SEQUENCE [LARGE SCALE GENOMIC DNA]</scope>
    <source>
        <strain evidence="9">Lor287</strain>
    </source>
</reference>
<gene>
    <name evidence="9" type="primary">BHLH25</name>
    <name evidence="9" type="ORF">KSP39_PZI012072</name>
</gene>
<proteinExistence type="inferred from homology"/>
<name>A0AAP0BDV8_9ASPA</name>
<dbReference type="PROSITE" id="PS50888">
    <property type="entry name" value="BHLH"/>
    <property type="match status" value="1"/>
</dbReference>
<dbReference type="SMART" id="SM00353">
    <property type="entry name" value="HLH"/>
    <property type="match status" value="1"/>
</dbReference>
<comment type="similarity">
    <text evidence="2">Belongs to the bHLH protein family.</text>
</comment>
<evidence type="ECO:0000256" key="4">
    <source>
        <dbReference type="ARBA" id="ARBA00023163"/>
    </source>
</evidence>
<organism evidence="9 10">
    <name type="scientific">Platanthera zijinensis</name>
    <dbReference type="NCBI Taxonomy" id="2320716"/>
    <lineage>
        <taxon>Eukaryota</taxon>
        <taxon>Viridiplantae</taxon>
        <taxon>Streptophyta</taxon>
        <taxon>Embryophyta</taxon>
        <taxon>Tracheophyta</taxon>
        <taxon>Spermatophyta</taxon>
        <taxon>Magnoliopsida</taxon>
        <taxon>Liliopsida</taxon>
        <taxon>Asparagales</taxon>
        <taxon>Orchidaceae</taxon>
        <taxon>Orchidoideae</taxon>
        <taxon>Orchideae</taxon>
        <taxon>Orchidinae</taxon>
        <taxon>Platanthera</taxon>
    </lineage>
</organism>
<feature type="coiled-coil region" evidence="6">
    <location>
        <begin position="183"/>
        <end position="210"/>
    </location>
</feature>
<dbReference type="Pfam" id="PF00010">
    <property type="entry name" value="HLH"/>
    <property type="match status" value="1"/>
</dbReference>
<dbReference type="InterPro" id="IPR052610">
    <property type="entry name" value="bHLH_transcription_regulator"/>
</dbReference>
<dbReference type="EMBL" id="JBBWWQ010000010">
    <property type="protein sequence ID" value="KAK8936482.1"/>
    <property type="molecule type" value="Genomic_DNA"/>
</dbReference>
<protein>
    <submittedName>
        <fullName evidence="9">Transcription factor bHLH25</fullName>
    </submittedName>
</protein>
<evidence type="ECO:0000313" key="9">
    <source>
        <dbReference type="EMBL" id="KAK8936482.1"/>
    </source>
</evidence>
<evidence type="ECO:0000256" key="6">
    <source>
        <dbReference type="SAM" id="Coils"/>
    </source>
</evidence>
<dbReference type="Gene3D" id="4.10.280.10">
    <property type="entry name" value="Helix-loop-helix DNA-binding domain"/>
    <property type="match status" value="1"/>
</dbReference>
<dbReference type="Proteomes" id="UP001418222">
    <property type="component" value="Unassembled WGS sequence"/>
</dbReference>
<dbReference type="GO" id="GO:0046983">
    <property type="term" value="F:protein dimerization activity"/>
    <property type="evidence" value="ECO:0007669"/>
    <property type="project" value="InterPro"/>
</dbReference>
<accession>A0AAP0BDV8</accession>
<sequence>MDAAWLSETGGLMLDSNYQQWELSSDLDHLNMWEDLNPTLSSESYSLNPPGAGITSNTYSCGSSIDSSSAGGPAGEVETGKKIVKALSPSILSFGKPETQSSPQNMIVISAANRENGLKRSFDAMAGEQKGKKSGGGAGPKLSSHNKDHILAERKRREKLSQKFIALSAVVPGLKKMDKASVLGDAIKYLKTLQEKVKSLEEQAANRTVESHFAAGEDDTDTSSTDENYGLAQFPQPEIQVKLSNKSLLIKIHCDNRKGMLVRYLSEIEKLHITVSSTSVLPFAASSLDITVMAQQTEEGFSMSMKDLARKLSSVYRQFRSTSTSNS</sequence>
<dbReference type="Pfam" id="PF22754">
    <property type="entry name" value="bHLH-TF_ACT-like_plant"/>
    <property type="match status" value="1"/>
</dbReference>
<feature type="region of interest" description="Disordered" evidence="7">
    <location>
        <begin position="127"/>
        <end position="146"/>
    </location>
</feature>
<dbReference type="PANTHER" id="PTHR45959:SF2">
    <property type="entry name" value="BHLH TRANSCRIPTION FACTOR"/>
    <property type="match status" value="1"/>
</dbReference>
<dbReference type="AlphaFoldDB" id="A0AAP0BDV8"/>
<evidence type="ECO:0000259" key="8">
    <source>
        <dbReference type="PROSITE" id="PS50888"/>
    </source>
</evidence>
<evidence type="ECO:0000256" key="7">
    <source>
        <dbReference type="SAM" id="MobiDB-lite"/>
    </source>
</evidence>
<dbReference type="GO" id="GO:0005634">
    <property type="term" value="C:nucleus"/>
    <property type="evidence" value="ECO:0007669"/>
    <property type="project" value="UniProtKB-SubCell"/>
</dbReference>
<dbReference type="CDD" id="cd11452">
    <property type="entry name" value="bHLH_AtNAI1_like"/>
    <property type="match status" value="1"/>
</dbReference>